<proteinExistence type="predicted"/>
<organism evidence="1 2">
    <name type="scientific">Henriciella marina</name>
    <dbReference type="NCBI Taxonomy" id="453851"/>
    <lineage>
        <taxon>Bacteria</taxon>
        <taxon>Pseudomonadati</taxon>
        <taxon>Pseudomonadota</taxon>
        <taxon>Alphaproteobacteria</taxon>
        <taxon>Hyphomonadales</taxon>
        <taxon>Hyphomonadaceae</taxon>
        <taxon>Henriciella</taxon>
    </lineage>
</organism>
<dbReference type="RefSeq" id="WP_269401880.1">
    <property type="nucleotide sequence ID" value="NZ_JAPWGW010000002.1"/>
</dbReference>
<dbReference type="PANTHER" id="PTHR12922">
    <property type="entry name" value="UBIQUINONE BIOSYNTHESIS PROTEIN"/>
    <property type="match status" value="1"/>
</dbReference>
<gene>
    <name evidence="1" type="ORF">O4G74_06760</name>
</gene>
<protein>
    <submittedName>
        <fullName evidence="1">Coq4 family protein</fullName>
    </submittedName>
</protein>
<keyword evidence="2" id="KW-1185">Reference proteome</keyword>
<reference evidence="1" key="1">
    <citation type="submission" date="2022-12" db="EMBL/GenBank/DDBJ databases">
        <title>Bacterial isolates from different developmental stages of Nematostella vectensis.</title>
        <authorList>
            <person name="Fraune S."/>
        </authorList>
    </citation>
    <scope>NUCLEOTIDE SEQUENCE</scope>
    <source>
        <strain evidence="1">G21632-S1</strain>
    </source>
</reference>
<dbReference type="Proteomes" id="UP001083770">
    <property type="component" value="Unassembled WGS sequence"/>
</dbReference>
<evidence type="ECO:0000313" key="1">
    <source>
        <dbReference type="EMBL" id="MCZ4297755.1"/>
    </source>
</evidence>
<accession>A0ABT4LTV3</accession>
<name>A0ABT4LTV3_9PROT</name>
<dbReference type="InterPro" id="IPR007715">
    <property type="entry name" value="Coq4"/>
</dbReference>
<dbReference type="Pfam" id="PF05019">
    <property type="entry name" value="Coq4"/>
    <property type="match status" value="1"/>
</dbReference>
<dbReference type="PANTHER" id="PTHR12922:SF7">
    <property type="entry name" value="UBIQUINONE BIOSYNTHESIS PROTEIN COQ4 HOMOLOG, MITOCHONDRIAL"/>
    <property type="match status" value="1"/>
</dbReference>
<sequence>MTTTSVYIDPAREVPRLQPLKAWRHMKKLIADKEDTEQVFEIIEALNGKATYRDFKRFMATPAGQAEFAKRLHLPPILDNHEPLHELPEGSVGRTYVEFMEREGLSAAGLVAESEKRPGKLRGHKDDLLWYGNRLRDTHDMYHILTGYGRDALGEAALLGFTHSQHGGLGVSFICFMGGRQVAKHAPREADIPSVIKEGRRNGKTARRLIEQDIIALLPRPLDEVREELNIKPPVAYQRAHEVMRTHGLDPYSDGL</sequence>
<comment type="caution">
    <text evidence="1">The sequence shown here is derived from an EMBL/GenBank/DDBJ whole genome shotgun (WGS) entry which is preliminary data.</text>
</comment>
<evidence type="ECO:0000313" key="2">
    <source>
        <dbReference type="Proteomes" id="UP001083770"/>
    </source>
</evidence>
<dbReference type="EMBL" id="JAPWGW010000002">
    <property type="protein sequence ID" value="MCZ4297755.1"/>
    <property type="molecule type" value="Genomic_DNA"/>
</dbReference>